<organism evidence="2 3">
    <name type="scientific">Pygocentrus nattereri</name>
    <name type="common">Red-bellied piranha</name>
    <dbReference type="NCBI Taxonomy" id="42514"/>
    <lineage>
        <taxon>Eukaryota</taxon>
        <taxon>Metazoa</taxon>
        <taxon>Chordata</taxon>
        <taxon>Craniata</taxon>
        <taxon>Vertebrata</taxon>
        <taxon>Euteleostomi</taxon>
        <taxon>Actinopterygii</taxon>
        <taxon>Neopterygii</taxon>
        <taxon>Teleostei</taxon>
        <taxon>Ostariophysi</taxon>
        <taxon>Characiformes</taxon>
        <taxon>Characoidei</taxon>
        <taxon>Pygocentrus</taxon>
    </lineage>
</organism>
<evidence type="ECO:0000313" key="2">
    <source>
        <dbReference type="Ensembl" id="ENSPNAP00000073117.1"/>
    </source>
</evidence>
<dbReference type="AlphaFoldDB" id="A0AAR2LEN7"/>
<dbReference type="GeneTree" id="ENSGT01120000277662"/>
<sequence>MPVCLHKISSDYSNLCFKCKQERGTYMHCFWSCDKIQFYWKGIHHELEKILKIRMVFSPAMFLLNLVLANLAIANVLS</sequence>
<keyword evidence="3" id="KW-1185">Reference proteome</keyword>
<evidence type="ECO:0000313" key="3">
    <source>
        <dbReference type="Proteomes" id="UP001501920"/>
    </source>
</evidence>
<keyword evidence="1" id="KW-0812">Transmembrane</keyword>
<keyword evidence="1" id="KW-1133">Transmembrane helix</keyword>
<proteinExistence type="predicted"/>
<reference evidence="2 3" key="1">
    <citation type="submission" date="2020-10" db="EMBL/GenBank/DDBJ databases">
        <title>Pygocentrus nattereri (red-bellied piranha) genome, fPygNat1, primary haplotype.</title>
        <authorList>
            <person name="Myers G."/>
            <person name="Meyer A."/>
            <person name="Karagic N."/>
            <person name="Pippel M."/>
            <person name="Winkler S."/>
            <person name="Tracey A."/>
            <person name="Wood J."/>
            <person name="Formenti G."/>
            <person name="Howe K."/>
            <person name="Fedrigo O."/>
            <person name="Jarvis E.D."/>
        </authorList>
    </citation>
    <scope>NUCLEOTIDE SEQUENCE [LARGE SCALE GENOMIC DNA]</scope>
</reference>
<name>A0AAR2LEN7_PYGNA</name>
<evidence type="ECO:0000256" key="1">
    <source>
        <dbReference type="SAM" id="Phobius"/>
    </source>
</evidence>
<dbReference type="Ensembl" id="ENSPNAT00000056366.1">
    <property type="protein sequence ID" value="ENSPNAP00000073117.1"/>
    <property type="gene ID" value="ENSPNAG00000033740.1"/>
</dbReference>
<keyword evidence="1" id="KW-0472">Membrane</keyword>
<dbReference type="Proteomes" id="UP001501920">
    <property type="component" value="Chromosome 17"/>
</dbReference>
<protein>
    <submittedName>
        <fullName evidence="2">Uncharacterized protein</fullName>
    </submittedName>
</protein>
<reference evidence="2" key="3">
    <citation type="submission" date="2025-09" db="UniProtKB">
        <authorList>
            <consortium name="Ensembl"/>
        </authorList>
    </citation>
    <scope>IDENTIFICATION</scope>
</reference>
<accession>A0AAR2LEN7</accession>
<feature type="transmembrane region" description="Helical" evidence="1">
    <location>
        <begin position="56"/>
        <end position="77"/>
    </location>
</feature>
<reference evidence="2" key="2">
    <citation type="submission" date="2025-08" db="UniProtKB">
        <authorList>
            <consortium name="Ensembl"/>
        </authorList>
    </citation>
    <scope>IDENTIFICATION</scope>
</reference>